<dbReference type="GO" id="GO:0005783">
    <property type="term" value="C:endoplasmic reticulum"/>
    <property type="evidence" value="ECO:0007669"/>
    <property type="project" value="UniProtKB-SubCell"/>
</dbReference>
<dbReference type="PANTHER" id="PTHR48043:SF145">
    <property type="entry name" value="FI06409P-RELATED"/>
    <property type="match status" value="1"/>
</dbReference>
<feature type="signal peptide" evidence="12">
    <location>
        <begin position="1"/>
        <end position="22"/>
    </location>
</feature>
<comment type="similarity">
    <text evidence="2 11">Belongs to the UDP-glycosyltransferase family.</text>
</comment>
<dbReference type="PANTHER" id="PTHR48043">
    <property type="entry name" value="EG:EG0003.4 PROTEIN-RELATED"/>
    <property type="match status" value="1"/>
</dbReference>
<keyword evidence="5 12" id="KW-0812">Transmembrane</keyword>
<dbReference type="CDD" id="cd03784">
    <property type="entry name" value="GT1_Gtf-like"/>
    <property type="match status" value="1"/>
</dbReference>
<gene>
    <name evidence="13" type="primary">Ugt2b37_1</name>
    <name evidence="13" type="ORF">g.83252</name>
</gene>
<dbReference type="GO" id="GO:0015020">
    <property type="term" value="F:glucuronosyltransferase activity"/>
    <property type="evidence" value="ECO:0007669"/>
    <property type="project" value="UniProtKB-EC"/>
</dbReference>
<protein>
    <recommendedName>
        <fullName evidence="12">UDP-glucuronosyltransferase</fullName>
        <ecNumber evidence="12">2.4.1.17</ecNumber>
    </recommendedName>
</protein>
<reference evidence="13" key="1">
    <citation type="journal article" date="2016" name="Gigascience">
        <title>De novo construction of an expanded transcriptome assembly for the western tarnished plant bug, Lygus hesperus.</title>
        <authorList>
            <person name="Tassone E.E."/>
            <person name="Geib S.M."/>
            <person name="Hall B."/>
            <person name="Fabrick J.A."/>
            <person name="Brent C.S."/>
            <person name="Hull J.J."/>
        </authorList>
    </citation>
    <scope>NUCLEOTIDE SEQUENCE</scope>
</reference>
<dbReference type="EMBL" id="GDHC01021440">
    <property type="protein sequence ID" value="JAP97188.1"/>
    <property type="molecule type" value="Transcribed_RNA"/>
</dbReference>
<evidence type="ECO:0000256" key="4">
    <source>
        <dbReference type="ARBA" id="ARBA00022679"/>
    </source>
</evidence>
<keyword evidence="8 12" id="KW-0472">Membrane</keyword>
<comment type="subcellular location">
    <subcellularLocation>
        <location evidence="10">Endomembrane system</location>
        <topology evidence="10">Single-pass type I membrane protein</topology>
    </subcellularLocation>
    <subcellularLocation>
        <location evidence="1">Endoplasmic reticulum</location>
    </subcellularLocation>
    <subcellularLocation>
        <location evidence="12">Membrane</location>
        <topology evidence="12">Single-pass membrane protein</topology>
    </subcellularLocation>
</comment>
<dbReference type="InterPro" id="IPR050271">
    <property type="entry name" value="UDP-glycosyltransferase"/>
</dbReference>
<dbReference type="Gene3D" id="3.40.50.2000">
    <property type="entry name" value="Glycogen Phosphorylase B"/>
    <property type="match status" value="2"/>
</dbReference>
<comment type="catalytic activity">
    <reaction evidence="12">
        <text>glucuronate acceptor + UDP-alpha-D-glucuronate = acceptor beta-D-glucuronoside + UDP + H(+)</text>
        <dbReference type="Rhea" id="RHEA:21032"/>
        <dbReference type="ChEBI" id="CHEBI:15378"/>
        <dbReference type="ChEBI" id="CHEBI:58052"/>
        <dbReference type="ChEBI" id="CHEBI:58223"/>
        <dbReference type="ChEBI" id="CHEBI:132367"/>
        <dbReference type="ChEBI" id="CHEBI:132368"/>
        <dbReference type="EC" id="2.4.1.17"/>
    </reaction>
</comment>
<dbReference type="AlphaFoldDB" id="A0A146KM63"/>
<keyword evidence="3 11" id="KW-0328">Glycosyltransferase</keyword>
<proteinExistence type="inferred from homology"/>
<sequence>MNRHKMFGACIVLLVGLLTTDGANILVFLPIPAKSHHSVYRPIVRELATRGHNVTYFTPFPVDEPSENLKTILLKIPSKAPLKKDDKAKSFLKGAQESNPVLLTLKTYLMGHMASETMVKLQEVQDLMRSKEKFDLVISAAGYGQQCVSTLGHKFNAPTVQIVPVGDVSFMLDLAGAPDNPAYMMNTHSPFSDRMTFVERLRNVFYWTFNRLIQYYITLVKQKETMDRYLTYPGWEERPSILEMTSDAALILMNSHHSIGYSFPKPPHIKEIGGINVLENKPLPKDIQTFLDSAKDGAIYFSLGSVVSVSDVTGDDMRKAFSNVFRRMKQKVLWKWEAEDFPDKPPNVLTSKWFPQQDVLAHGNLKAFITQGGMMSIYEAVSRGVPLLGIPFFGDQTKNLKHATTYGYGLLLDYTNITEKSIQWALEELIHNPRYKTEAVRRAKLFHDRPMRPKDEAAYWIEYVLRHGRVLQPASVRMPLYQLYLLDVLGAIALILTISALILKRIVLYLKSSFSDRKLEKKKLE</sequence>
<feature type="chain" id="PRO_5007357601" description="UDP-glucuronosyltransferase" evidence="12">
    <location>
        <begin position="23"/>
        <end position="525"/>
    </location>
</feature>
<evidence type="ECO:0000256" key="1">
    <source>
        <dbReference type="ARBA" id="ARBA00004240"/>
    </source>
</evidence>
<keyword evidence="6" id="KW-0256">Endoplasmic reticulum</keyword>
<dbReference type="FunFam" id="3.40.50.2000:FF:000050">
    <property type="entry name" value="UDP-glucuronosyltransferase"/>
    <property type="match status" value="1"/>
</dbReference>
<evidence type="ECO:0000256" key="9">
    <source>
        <dbReference type="ARBA" id="ARBA00023180"/>
    </source>
</evidence>
<evidence type="ECO:0000256" key="5">
    <source>
        <dbReference type="ARBA" id="ARBA00022692"/>
    </source>
</evidence>
<dbReference type="GO" id="GO:0016020">
    <property type="term" value="C:membrane"/>
    <property type="evidence" value="ECO:0007669"/>
    <property type="project" value="UniProtKB-SubCell"/>
</dbReference>
<evidence type="ECO:0000256" key="3">
    <source>
        <dbReference type="ARBA" id="ARBA00022676"/>
    </source>
</evidence>
<evidence type="ECO:0000256" key="11">
    <source>
        <dbReference type="RuleBase" id="RU003718"/>
    </source>
</evidence>
<keyword evidence="7 12" id="KW-1133">Transmembrane helix</keyword>
<dbReference type="PROSITE" id="PS00375">
    <property type="entry name" value="UDPGT"/>
    <property type="match status" value="1"/>
</dbReference>
<evidence type="ECO:0000256" key="8">
    <source>
        <dbReference type="ARBA" id="ARBA00023136"/>
    </source>
</evidence>
<evidence type="ECO:0000256" key="7">
    <source>
        <dbReference type="ARBA" id="ARBA00022989"/>
    </source>
</evidence>
<dbReference type="InterPro" id="IPR035595">
    <property type="entry name" value="UDP_glycos_trans_CS"/>
</dbReference>
<dbReference type="Pfam" id="PF00201">
    <property type="entry name" value="UDPGT"/>
    <property type="match status" value="1"/>
</dbReference>
<evidence type="ECO:0000256" key="12">
    <source>
        <dbReference type="RuleBase" id="RU362059"/>
    </source>
</evidence>
<evidence type="ECO:0000256" key="6">
    <source>
        <dbReference type="ARBA" id="ARBA00022824"/>
    </source>
</evidence>
<keyword evidence="4 11" id="KW-0808">Transferase</keyword>
<evidence type="ECO:0000256" key="10">
    <source>
        <dbReference type="ARBA" id="ARBA00046288"/>
    </source>
</evidence>
<keyword evidence="9" id="KW-0325">Glycoprotein</keyword>
<dbReference type="EC" id="2.4.1.17" evidence="12"/>
<evidence type="ECO:0000313" key="13">
    <source>
        <dbReference type="EMBL" id="JAP97188.1"/>
    </source>
</evidence>
<organism evidence="13">
    <name type="scientific">Lygus hesperus</name>
    <name type="common">Western plant bug</name>
    <dbReference type="NCBI Taxonomy" id="30085"/>
    <lineage>
        <taxon>Eukaryota</taxon>
        <taxon>Metazoa</taxon>
        <taxon>Ecdysozoa</taxon>
        <taxon>Arthropoda</taxon>
        <taxon>Hexapoda</taxon>
        <taxon>Insecta</taxon>
        <taxon>Pterygota</taxon>
        <taxon>Neoptera</taxon>
        <taxon>Paraneoptera</taxon>
        <taxon>Hemiptera</taxon>
        <taxon>Heteroptera</taxon>
        <taxon>Panheteroptera</taxon>
        <taxon>Cimicomorpha</taxon>
        <taxon>Miridae</taxon>
        <taxon>Mirini</taxon>
        <taxon>Lygus</taxon>
    </lineage>
</organism>
<evidence type="ECO:0000256" key="2">
    <source>
        <dbReference type="ARBA" id="ARBA00009995"/>
    </source>
</evidence>
<feature type="transmembrane region" description="Helical" evidence="12">
    <location>
        <begin position="481"/>
        <end position="503"/>
    </location>
</feature>
<dbReference type="InterPro" id="IPR002213">
    <property type="entry name" value="UDP_glucos_trans"/>
</dbReference>
<dbReference type="SUPFAM" id="SSF53756">
    <property type="entry name" value="UDP-Glycosyltransferase/glycogen phosphorylase"/>
    <property type="match status" value="1"/>
</dbReference>
<keyword evidence="12" id="KW-0732">Signal</keyword>
<name>A0A146KM63_LYGHE</name>
<accession>A0A146KM63</accession>